<dbReference type="GO" id="GO:0005829">
    <property type="term" value="C:cytosol"/>
    <property type="evidence" value="ECO:0007669"/>
    <property type="project" value="TreeGrafter"/>
</dbReference>
<evidence type="ECO:0000259" key="7">
    <source>
        <dbReference type="PROSITE" id="PS50110"/>
    </source>
</evidence>
<sequence length="377" mass="42539">MSDPFGAERSNQPADIQRSNGARATQVLVVDDDPDLCEVLETALVSLAGYEVHVAYGAQDALHAMADQTVPYDGVFLDIQMPGTNGIELCSILRSTPGYADVPVIMLTAMTERRYLHEAFAKGASDYISKPFDLAELRFRFGRERTKEQHRAILKAESPAPGEYRVPHAPDIVRELEDAVAVQNVDRCIKRDAFEVFVQQTAARYNDSLFVRATKIARVYELYSGLSARDYQATVERIARTLSDETAESSDILTHYGNGIFLSLSVGQSALRRDRLAERLKTCPELFALTAPPHNLRLLVGRQIPVSSRVTSEVHFALEQAIDVAEQAEERRFGWRTYKEWWSARKSMGREQRRVQQTAYESLLDDFLRKGVRGREH</sequence>
<dbReference type="RefSeq" id="WP_113287662.1">
    <property type="nucleotide sequence ID" value="NZ_QNTQ01000001.1"/>
</dbReference>
<reference evidence="8 9" key="1">
    <citation type="submission" date="2018-07" db="EMBL/GenBank/DDBJ databases">
        <title>Rhodosalinus sp. strain E84T genomic sequence and assembly.</title>
        <authorList>
            <person name="Liu Z.-W."/>
            <person name="Lu D.-C."/>
        </authorList>
    </citation>
    <scope>NUCLEOTIDE SEQUENCE [LARGE SCALE GENOMIC DNA]</scope>
    <source>
        <strain evidence="8 9">E84</strain>
    </source>
</reference>
<gene>
    <name evidence="8" type="ORF">DRV85_01570</name>
</gene>
<dbReference type="InterPro" id="IPR001789">
    <property type="entry name" value="Sig_transdc_resp-reg_receiver"/>
</dbReference>
<keyword evidence="2" id="KW-0902">Two-component regulatory system</keyword>
<dbReference type="PANTHER" id="PTHR48111">
    <property type="entry name" value="REGULATOR OF RPOS"/>
    <property type="match status" value="1"/>
</dbReference>
<dbReference type="InterPro" id="IPR039420">
    <property type="entry name" value="WalR-like"/>
</dbReference>
<evidence type="ECO:0000256" key="1">
    <source>
        <dbReference type="ARBA" id="ARBA00022553"/>
    </source>
</evidence>
<dbReference type="InterPro" id="IPR011006">
    <property type="entry name" value="CheY-like_superfamily"/>
</dbReference>
<keyword evidence="5" id="KW-0804">Transcription</keyword>
<dbReference type="Pfam" id="PF00072">
    <property type="entry name" value="Response_reg"/>
    <property type="match status" value="1"/>
</dbReference>
<evidence type="ECO:0000256" key="6">
    <source>
        <dbReference type="PROSITE-ProRule" id="PRU00169"/>
    </source>
</evidence>
<accession>A0A365UDM3</accession>
<dbReference type="SUPFAM" id="SSF52172">
    <property type="entry name" value="CheY-like"/>
    <property type="match status" value="1"/>
</dbReference>
<dbReference type="Gene3D" id="3.40.50.2300">
    <property type="match status" value="1"/>
</dbReference>
<evidence type="ECO:0000313" key="8">
    <source>
        <dbReference type="EMBL" id="RBI87639.1"/>
    </source>
</evidence>
<evidence type="ECO:0000313" key="9">
    <source>
        <dbReference type="Proteomes" id="UP000253370"/>
    </source>
</evidence>
<dbReference type="SMART" id="SM00448">
    <property type="entry name" value="REC"/>
    <property type="match status" value="1"/>
</dbReference>
<dbReference type="AlphaFoldDB" id="A0A365UDM3"/>
<feature type="modified residue" description="4-aspartylphosphate" evidence="6">
    <location>
        <position position="78"/>
    </location>
</feature>
<keyword evidence="3" id="KW-0805">Transcription regulation</keyword>
<evidence type="ECO:0000256" key="2">
    <source>
        <dbReference type="ARBA" id="ARBA00023012"/>
    </source>
</evidence>
<evidence type="ECO:0000256" key="3">
    <source>
        <dbReference type="ARBA" id="ARBA00023015"/>
    </source>
</evidence>
<dbReference type="PROSITE" id="PS50110">
    <property type="entry name" value="RESPONSE_REGULATORY"/>
    <property type="match status" value="1"/>
</dbReference>
<name>A0A365UDM3_9RHOB</name>
<dbReference type="EMBL" id="QNTQ01000001">
    <property type="protein sequence ID" value="RBI87639.1"/>
    <property type="molecule type" value="Genomic_DNA"/>
</dbReference>
<comment type="caution">
    <text evidence="8">The sequence shown here is derived from an EMBL/GenBank/DDBJ whole genome shotgun (WGS) entry which is preliminary data.</text>
</comment>
<keyword evidence="1 6" id="KW-0597">Phosphoprotein</keyword>
<dbReference type="OrthoDB" id="7326651at2"/>
<evidence type="ECO:0000256" key="5">
    <source>
        <dbReference type="ARBA" id="ARBA00023163"/>
    </source>
</evidence>
<feature type="domain" description="Response regulatory" evidence="7">
    <location>
        <begin position="26"/>
        <end position="145"/>
    </location>
</feature>
<dbReference type="GO" id="GO:0032993">
    <property type="term" value="C:protein-DNA complex"/>
    <property type="evidence" value="ECO:0007669"/>
    <property type="project" value="TreeGrafter"/>
</dbReference>
<keyword evidence="9" id="KW-1185">Reference proteome</keyword>
<dbReference type="GO" id="GO:0000976">
    <property type="term" value="F:transcription cis-regulatory region binding"/>
    <property type="evidence" value="ECO:0007669"/>
    <property type="project" value="TreeGrafter"/>
</dbReference>
<dbReference type="Proteomes" id="UP000253370">
    <property type="component" value="Unassembled WGS sequence"/>
</dbReference>
<keyword evidence="4" id="KW-0238">DNA-binding</keyword>
<protein>
    <recommendedName>
        <fullName evidence="7">Response regulatory domain-containing protein</fullName>
    </recommendedName>
</protein>
<dbReference type="GO" id="GO:0006355">
    <property type="term" value="P:regulation of DNA-templated transcription"/>
    <property type="evidence" value="ECO:0007669"/>
    <property type="project" value="TreeGrafter"/>
</dbReference>
<evidence type="ECO:0000256" key="4">
    <source>
        <dbReference type="ARBA" id="ARBA00023125"/>
    </source>
</evidence>
<organism evidence="8 9">
    <name type="scientific">Rhodosalinus halophilus</name>
    <dbReference type="NCBI Taxonomy" id="2259333"/>
    <lineage>
        <taxon>Bacteria</taxon>
        <taxon>Pseudomonadati</taxon>
        <taxon>Pseudomonadota</taxon>
        <taxon>Alphaproteobacteria</taxon>
        <taxon>Rhodobacterales</taxon>
        <taxon>Paracoccaceae</taxon>
        <taxon>Rhodosalinus</taxon>
    </lineage>
</organism>
<proteinExistence type="predicted"/>
<dbReference type="PANTHER" id="PTHR48111:SF1">
    <property type="entry name" value="TWO-COMPONENT RESPONSE REGULATOR ORR33"/>
    <property type="match status" value="1"/>
</dbReference>
<dbReference type="GO" id="GO:0000156">
    <property type="term" value="F:phosphorelay response regulator activity"/>
    <property type="evidence" value="ECO:0007669"/>
    <property type="project" value="TreeGrafter"/>
</dbReference>